<dbReference type="VEuPathDB" id="TrichDB:TVAG_467240"/>
<sequence>MNCYIVRILPTHDFFVTFKEPLSAGEVKDEMFLQIGVPTRSMTLIFNGTILQDHVMLDSVGAKHTSILYMVIKQCETVFLRDPRRTILEIVSLISYLSNVPSGVYNKAFNDIRDCVNSPCLEPVKKLCKELNPFLKRVLEFIDSNDAPFDESAIDMLLRYQDYEFNILEGLEGEIKSIWSQTSSTIEVVLVDNSLDEIIVENTDESEDYVEPTNLDYTSSINSDPLPFCIKYEDPDY</sequence>
<evidence type="ECO:0000313" key="2">
    <source>
        <dbReference type="EMBL" id="EAX92877.1"/>
    </source>
</evidence>
<reference evidence="2" key="1">
    <citation type="submission" date="2006-10" db="EMBL/GenBank/DDBJ databases">
        <authorList>
            <person name="Amadeo P."/>
            <person name="Zhao Q."/>
            <person name="Wortman J."/>
            <person name="Fraser-Liggett C."/>
            <person name="Carlton J."/>
        </authorList>
    </citation>
    <scope>NUCLEOTIDE SEQUENCE</scope>
    <source>
        <strain evidence="2">G3</strain>
    </source>
</reference>
<dbReference type="AlphaFoldDB" id="A2FQD0"/>
<dbReference type="CDD" id="cd17039">
    <property type="entry name" value="Ubl_ubiquitin_like"/>
    <property type="match status" value="1"/>
</dbReference>
<proteinExistence type="predicted"/>
<dbReference type="GO" id="GO:0006511">
    <property type="term" value="P:ubiquitin-dependent protein catabolic process"/>
    <property type="evidence" value="ECO:0000318"/>
    <property type="project" value="GO_Central"/>
</dbReference>
<dbReference type="Gene3D" id="3.10.20.90">
    <property type="entry name" value="Phosphatidylinositol 3-kinase Catalytic Subunit, Chain A, domain 1"/>
    <property type="match status" value="1"/>
</dbReference>
<dbReference type="OrthoDB" id="6283019at2759"/>
<dbReference type="RefSeq" id="XP_001305807.1">
    <property type="nucleotide sequence ID" value="XM_001305806.1"/>
</dbReference>
<dbReference type="GO" id="GO:0005829">
    <property type="term" value="C:cytosol"/>
    <property type="evidence" value="ECO:0000318"/>
    <property type="project" value="GO_Central"/>
</dbReference>
<accession>A2FQD0</accession>
<dbReference type="PROSITE" id="PS50053">
    <property type="entry name" value="UBIQUITIN_2"/>
    <property type="match status" value="1"/>
</dbReference>
<dbReference type="EMBL" id="DS113942">
    <property type="protein sequence ID" value="EAX92877.1"/>
    <property type="molecule type" value="Genomic_DNA"/>
</dbReference>
<keyword evidence="3" id="KW-1185">Reference proteome</keyword>
<dbReference type="InterPro" id="IPR000626">
    <property type="entry name" value="Ubiquitin-like_dom"/>
</dbReference>
<evidence type="ECO:0000313" key="3">
    <source>
        <dbReference type="Proteomes" id="UP000001542"/>
    </source>
</evidence>
<reference evidence="2" key="2">
    <citation type="journal article" date="2007" name="Science">
        <title>Draft genome sequence of the sexually transmitted pathogen Trichomonas vaginalis.</title>
        <authorList>
            <person name="Carlton J.M."/>
            <person name="Hirt R.P."/>
            <person name="Silva J.C."/>
            <person name="Delcher A.L."/>
            <person name="Schatz M."/>
            <person name="Zhao Q."/>
            <person name="Wortman J.R."/>
            <person name="Bidwell S.L."/>
            <person name="Alsmark U.C.M."/>
            <person name="Besteiro S."/>
            <person name="Sicheritz-Ponten T."/>
            <person name="Noel C.J."/>
            <person name="Dacks J.B."/>
            <person name="Foster P.G."/>
            <person name="Simillion C."/>
            <person name="Van de Peer Y."/>
            <person name="Miranda-Saavedra D."/>
            <person name="Barton G.J."/>
            <person name="Westrop G.D."/>
            <person name="Mueller S."/>
            <person name="Dessi D."/>
            <person name="Fiori P.L."/>
            <person name="Ren Q."/>
            <person name="Paulsen I."/>
            <person name="Zhang H."/>
            <person name="Bastida-Corcuera F.D."/>
            <person name="Simoes-Barbosa A."/>
            <person name="Brown M.T."/>
            <person name="Hayes R.D."/>
            <person name="Mukherjee M."/>
            <person name="Okumura C.Y."/>
            <person name="Schneider R."/>
            <person name="Smith A.J."/>
            <person name="Vanacova S."/>
            <person name="Villalvazo M."/>
            <person name="Haas B.J."/>
            <person name="Pertea M."/>
            <person name="Feldblyum T.V."/>
            <person name="Utterback T.R."/>
            <person name="Shu C.L."/>
            <person name="Osoegawa K."/>
            <person name="de Jong P.J."/>
            <person name="Hrdy I."/>
            <person name="Horvathova L."/>
            <person name="Zubacova Z."/>
            <person name="Dolezal P."/>
            <person name="Malik S.B."/>
            <person name="Logsdon J.M. Jr."/>
            <person name="Henze K."/>
            <person name="Gupta A."/>
            <person name="Wang C.C."/>
            <person name="Dunne R.L."/>
            <person name="Upcroft J.A."/>
            <person name="Upcroft P."/>
            <person name="White O."/>
            <person name="Salzberg S.L."/>
            <person name="Tang P."/>
            <person name="Chiu C.-H."/>
            <person name="Lee Y.-S."/>
            <person name="Embley T.M."/>
            <person name="Coombs G.H."/>
            <person name="Mottram J.C."/>
            <person name="Tachezy J."/>
            <person name="Fraser-Liggett C.M."/>
            <person name="Johnson P.J."/>
        </authorList>
    </citation>
    <scope>NUCLEOTIDE SEQUENCE [LARGE SCALE GENOMIC DNA]</scope>
    <source>
        <strain evidence="2">G3</strain>
    </source>
</reference>
<dbReference type="VEuPathDB" id="TrichDB:TVAGG3_1048120"/>
<dbReference type="SMR" id="A2FQD0"/>
<dbReference type="Proteomes" id="UP000001542">
    <property type="component" value="Unassembled WGS sequence"/>
</dbReference>
<evidence type="ECO:0000259" key="1">
    <source>
        <dbReference type="PROSITE" id="PS50053"/>
    </source>
</evidence>
<dbReference type="KEGG" id="tva:4750592"/>
<dbReference type="InterPro" id="IPR029071">
    <property type="entry name" value="Ubiquitin-like_domsf"/>
</dbReference>
<organism evidence="2 3">
    <name type="scientific">Trichomonas vaginalis (strain ATCC PRA-98 / G3)</name>
    <dbReference type="NCBI Taxonomy" id="412133"/>
    <lineage>
        <taxon>Eukaryota</taxon>
        <taxon>Metamonada</taxon>
        <taxon>Parabasalia</taxon>
        <taxon>Trichomonadida</taxon>
        <taxon>Trichomonadidae</taxon>
        <taxon>Trichomonas</taxon>
    </lineage>
</organism>
<protein>
    <recommendedName>
        <fullName evidence="1">Ubiquitin-like domain-containing protein</fullName>
    </recommendedName>
</protein>
<dbReference type="InParanoid" id="A2FQD0"/>
<gene>
    <name evidence="2" type="ORF">TVAG_467240</name>
</gene>
<dbReference type="Pfam" id="PF00240">
    <property type="entry name" value="ubiquitin"/>
    <property type="match status" value="1"/>
</dbReference>
<feature type="domain" description="Ubiquitin-like" evidence="1">
    <location>
        <begin position="6"/>
        <end position="74"/>
    </location>
</feature>
<name>A2FQD0_TRIV3</name>
<dbReference type="SUPFAM" id="SSF54236">
    <property type="entry name" value="Ubiquitin-like"/>
    <property type="match status" value="1"/>
</dbReference>
<dbReference type="GO" id="GO:0031593">
    <property type="term" value="F:polyubiquitin modification-dependent protein binding"/>
    <property type="evidence" value="ECO:0000318"/>
    <property type="project" value="GO_Central"/>
</dbReference>